<feature type="domain" description="BTB" evidence="1">
    <location>
        <begin position="20"/>
        <end position="92"/>
    </location>
</feature>
<dbReference type="Pfam" id="PF00651">
    <property type="entry name" value="BTB"/>
    <property type="match status" value="1"/>
</dbReference>
<proteinExistence type="predicted"/>
<dbReference type="Proteomes" id="UP001150062">
    <property type="component" value="Unassembled WGS sequence"/>
</dbReference>
<dbReference type="Gene3D" id="3.30.710.10">
    <property type="entry name" value="Potassium Channel Kv1.1, Chain A"/>
    <property type="match status" value="1"/>
</dbReference>
<reference evidence="2" key="1">
    <citation type="submission" date="2022-08" db="EMBL/GenBank/DDBJ databases">
        <title>Novel sulfate-reducing endosymbionts in the free-living metamonad Anaeramoeba.</title>
        <authorList>
            <person name="Jerlstrom-Hultqvist J."/>
            <person name="Cepicka I."/>
            <person name="Gallot-Lavallee L."/>
            <person name="Salas-Leiva D."/>
            <person name="Curtis B.A."/>
            <person name="Zahonova K."/>
            <person name="Pipaliya S."/>
            <person name="Dacks J."/>
            <person name="Roger A.J."/>
        </authorList>
    </citation>
    <scope>NUCLEOTIDE SEQUENCE</scope>
    <source>
        <strain evidence="2">Schooner1</strain>
    </source>
</reference>
<protein>
    <submittedName>
        <fullName evidence="2">Btb/poz domain-containing protein</fullName>
    </submittedName>
</protein>
<dbReference type="PANTHER" id="PTHR46965">
    <property type="entry name" value="BTB/POZ DOMAIN-CONTAINING PROTEIN 19"/>
    <property type="match status" value="1"/>
</dbReference>
<comment type="caution">
    <text evidence="2">The sequence shown here is derived from an EMBL/GenBank/DDBJ whole genome shotgun (WGS) entry which is preliminary data.</text>
</comment>
<dbReference type="InterPro" id="IPR011333">
    <property type="entry name" value="SKP1/BTB/POZ_sf"/>
</dbReference>
<dbReference type="InterPro" id="IPR042846">
    <property type="entry name" value="BTBD19"/>
</dbReference>
<organism evidence="2 3">
    <name type="scientific">Anaeramoeba flamelloides</name>
    <dbReference type="NCBI Taxonomy" id="1746091"/>
    <lineage>
        <taxon>Eukaryota</taxon>
        <taxon>Metamonada</taxon>
        <taxon>Anaeramoebidae</taxon>
        <taxon>Anaeramoeba</taxon>
    </lineage>
</organism>
<evidence type="ECO:0000313" key="2">
    <source>
        <dbReference type="EMBL" id="KAJ6227029.1"/>
    </source>
</evidence>
<dbReference type="InterPro" id="IPR000210">
    <property type="entry name" value="BTB/POZ_dom"/>
</dbReference>
<dbReference type="PROSITE" id="PS50097">
    <property type="entry name" value="BTB"/>
    <property type="match status" value="1"/>
</dbReference>
<evidence type="ECO:0000259" key="1">
    <source>
        <dbReference type="PROSITE" id="PS50097"/>
    </source>
</evidence>
<evidence type="ECO:0000313" key="3">
    <source>
        <dbReference type="Proteomes" id="UP001150062"/>
    </source>
</evidence>
<dbReference type="SMART" id="SM00225">
    <property type="entry name" value="BTB"/>
    <property type="match status" value="1"/>
</dbReference>
<sequence>MSQIILRELTTSLFNQPELANVEFVVGKDEGIIYAHKILLSNKCKFLRDLFFSKNWESGHTQVTKITIPDIPYEPFKLVIKYLYSARIKLNLQMIWDVILISQKLKLQQLTEHCFVYLCERITFKNSFQFLQKSHTNGYQKVKIATLKFIGYYLDDILNIKGILYGCEEKFFKLLLQLIPFSEISQEHFLLRLIEWFLWTMQEEKNLTNSSCTNNLSNLKKQIFQGLKRVLQTSQTKAPSKPNSKGNLKNNFPSDRDLSDLIDYLLLDYLQSPKTFFGGSPSNTNEKKYLSCKKVENCIVSVEAIDLSLKKKKNYLLSKVPPQNSIKANFKTKTLFESINTLPVLNSDTSSNLKTVLKRKMSPVSCLSSSKKKNKSVLILTTDNVQKHIMDVKKSISVCNDKYTRIDCFDAFHGTPTLKYLSRYDAVFLYSSIEPFADSKLLGDRLAKYSDRGGGLVISSYRALVLNSKKYKKSELFGKITSENYLPIKKGKLLDERSHLAEILDNGNPLTKGVSKFDGGMLSYRIQTQLTKPSSPTRSGSDLCRKMALWDDGNTLIALRERSNNQGRIIVLNFWPICGECYGYKGKYNYWRSFSHGRRIIANSVRYASQI</sequence>
<dbReference type="EMBL" id="JAOAOG010000338">
    <property type="protein sequence ID" value="KAJ6227029.1"/>
    <property type="molecule type" value="Genomic_DNA"/>
</dbReference>
<dbReference type="SUPFAM" id="SSF54695">
    <property type="entry name" value="POZ domain"/>
    <property type="match status" value="1"/>
</dbReference>
<name>A0ABQ8X4F2_9EUKA</name>
<accession>A0ABQ8X4F2</accession>
<keyword evidence="3" id="KW-1185">Reference proteome</keyword>
<gene>
    <name evidence="2" type="ORF">M0813_10181</name>
</gene>
<dbReference type="PANTHER" id="PTHR46965:SF1">
    <property type="entry name" value="BTB_POZ DOMAIN-CONTAINING PROTEIN 19"/>
    <property type="match status" value="1"/>
</dbReference>